<evidence type="ECO:0000256" key="4">
    <source>
        <dbReference type="SAM" id="MobiDB-lite"/>
    </source>
</evidence>
<organism evidence="5 6">
    <name type="scientific">Actinokineospora guangxiensis</name>
    <dbReference type="NCBI Taxonomy" id="1490288"/>
    <lineage>
        <taxon>Bacteria</taxon>
        <taxon>Bacillati</taxon>
        <taxon>Actinomycetota</taxon>
        <taxon>Actinomycetes</taxon>
        <taxon>Pseudonocardiales</taxon>
        <taxon>Pseudonocardiaceae</taxon>
        <taxon>Actinokineospora</taxon>
    </lineage>
</organism>
<evidence type="ECO:0000256" key="2">
    <source>
        <dbReference type="ARBA" id="ARBA00023043"/>
    </source>
</evidence>
<reference evidence="6" key="1">
    <citation type="journal article" date="2019" name="Int. J. Syst. Evol. Microbiol.">
        <title>The Global Catalogue of Microorganisms (GCM) 10K type strain sequencing project: providing services to taxonomists for standard genome sequencing and annotation.</title>
        <authorList>
            <consortium name="The Broad Institute Genomics Platform"/>
            <consortium name="The Broad Institute Genome Sequencing Center for Infectious Disease"/>
            <person name="Wu L."/>
            <person name="Ma J."/>
        </authorList>
    </citation>
    <scope>NUCLEOTIDE SEQUENCE [LARGE SCALE GENOMIC DNA]</scope>
    <source>
        <strain evidence="6">CCUG 59778</strain>
    </source>
</reference>
<evidence type="ECO:0000256" key="3">
    <source>
        <dbReference type="PROSITE-ProRule" id="PRU00023"/>
    </source>
</evidence>
<dbReference type="Pfam" id="PF12796">
    <property type="entry name" value="Ank_2"/>
    <property type="match status" value="1"/>
</dbReference>
<evidence type="ECO:0000313" key="5">
    <source>
        <dbReference type="EMBL" id="MFC5288473.1"/>
    </source>
</evidence>
<evidence type="ECO:0000256" key="1">
    <source>
        <dbReference type="ARBA" id="ARBA00022737"/>
    </source>
</evidence>
<accession>A0ABW0EM42</accession>
<dbReference type="PANTHER" id="PTHR24189:SF50">
    <property type="entry name" value="ANKYRIN REPEAT AND SOCS BOX PROTEIN 2"/>
    <property type="match status" value="1"/>
</dbReference>
<dbReference type="PANTHER" id="PTHR24189">
    <property type="entry name" value="MYOTROPHIN"/>
    <property type="match status" value="1"/>
</dbReference>
<name>A0ABW0EM42_9PSEU</name>
<dbReference type="Proteomes" id="UP001596157">
    <property type="component" value="Unassembled WGS sequence"/>
</dbReference>
<dbReference type="Gene3D" id="1.25.40.20">
    <property type="entry name" value="Ankyrin repeat-containing domain"/>
    <property type="match status" value="1"/>
</dbReference>
<keyword evidence="2 3" id="KW-0040">ANK repeat</keyword>
<feature type="repeat" description="ANK" evidence="3">
    <location>
        <begin position="35"/>
        <end position="67"/>
    </location>
</feature>
<sequence length="185" mass="19771">MTGDALALTAAARRGPDAVSAALDAGADPNARDTEDWSPLDHAGGAGDVRSVRLLLAAGADPTATGRELRTAYEIALAAGHREAAAVLREAEEAADPASAERHVWRPYCKAYVVSDLRRFAGWSEEPSGEPMDDDAVVFVHDDRTVTRSIWPGEDVVFPGGTPEWDAFCRDELKFGPPDDFALLP</sequence>
<comment type="caution">
    <text evidence="5">The sequence shown here is derived from an EMBL/GenBank/DDBJ whole genome shotgun (WGS) entry which is preliminary data.</text>
</comment>
<dbReference type="InterPro" id="IPR036770">
    <property type="entry name" value="Ankyrin_rpt-contain_sf"/>
</dbReference>
<proteinExistence type="predicted"/>
<dbReference type="InterPro" id="IPR050745">
    <property type="entry name" value="Multifunctional_regulatory"/>
</dbReference>
<dbReference type="PROSITE" id="PS50088">
    <property type="entry name" value="ANK_REPEAT"/>
    <property type="match status" value="1"/>
</dbReference>
<keyword evidence="1" id="KW-0677">Repeat</keyword>
<keyword evidence="6" id="KW-1185">Reference proteome</keyword>
<dbReference type="RefSeq" id="WP_378248320.1">
    <property type="nucleotide sequence ID" value="NZ_JBHSKF010000006.1"/>
</dbReference>
<evidence type="ECO:0000313" key="6">
    <source>
        <dbReference type="Proteomes" id="UP001596157"/>
    </source>
</evidence>
<gene>
    <name evidence="5" type="ORF">ACFPM7_15540</name>
</gene>
<feature type="region of interest" description="Disordered" evidence="4">
    <location>
        <begin position="23"/>
        <end position="43"/>
    </location>
</feature>
<protein>
    <submittedName>
        <fullName evidence="5">Ankyrin repeat domain-containing protein</fullName>
    </submittedName>
</protein>
<dbReference type="EMBL" id="JBHSKF010000006">
    <property type="protein sequence ID" value="MFC5288473.1"/>
    <property type="molecule type" value="Genomic_DNA"/>
</dbReference>
<dbReference type="InterPro" id="IPR002110">
    <property type="entry name" value="Ankyrin_rpt"/>
</dbReference>
<dbReference type="SUPFAM" id="SSF48403">
    <property type="entry name" value="Ankyrin repeat"/>
    <property type="match status" value="1"/>
</dbReference>